<comment type="caution">
    <text evidence="1">The sequence shown here is derived from an EMBL/GenBank/DDBJ whole genome shotgun (WGS) entry which is preliminary data.</text>
</comment>
<protein>
    <submittedName>
        <fullName evidence="1">Uncharacterized protein</fullName>
    </submittedName>
</protein>
<dbReference type="EMBL" id="JAACJN010000255">
    <property type="protein sequence ID" value="KAF5355376.1"/>
    <property type="molecule type" value="Genomic_DNA"/>
</dbReference>
<sequence>MGVYRNSDACALGRPRLLTMEDKVYVLSILKDNPTLYLDEIQDMMWYNQSVNISISTLSRNLREMAMSHKKISYQALQQSQLLRATWLAAYADIPMDYMVWLD</sequence>
<dbReference type="SUPFAM" id="SSF46689">
    <property type="entry name" value="Homeodomain-like"/>
    <property type="match status" value="1"/>
</dbReference>
<dbReference type="PANTHER" id="PTHR48472:SF1">
    <property type="entry name" value="TC1-LIKE TRANSPOSASE DDE DOMAIN-CONTAINING PROTEIN"/>
    <property type="match status" value="1"/>
</dbReference>
<gene>
    <name evidence="1" type="ORF">D9757_014591</name>
</gene>
<accession>A0A8H5FZX2</accession>
<organism evidence="1 2">
    <name type="scientific">Collybiopsis confluens</name>
    <dbReference type="NCBI Taxonomy" id="2823264"/>
    <lineage>
        <taxon>Eukaryota</taxon>
        <taxon>Fungi</taxon>
        <taxon>Dikarya</taxon>
        <taxon>Basidiomycota</taxon>
        <taxon>Agaricomycotina</taxon>
        <taxon>Agaricomycetes</taxon>
        <taxon>Agaricomycetidae</taxon>
        <taxon>Agaricales</taxon>
        <taxon>Marasmiineae</taxon>
        <taxon>Omphalotaceae</taxon>
        <taxon>Collybiopsis</taxon>
    </lineage>
</organism>
<evidence type="ECO:0000313" key="1">
    <source>
        <dbReference type="EMBL" id="KAF5355376.1"/>
    </source>
</evidence>
<dbReference type="InterPro" id="IPR009057">
    <property type="entry name" value="Homeodomain-like_sf"/>
</dbReference>
<dbReference type="Proteomes" id="UP000518752">
    <property type="component" value="Unassembled WGS sequence"/>
</dbReference>
<keyword evidence="2" id="KW-1185">Reference proteome</keyword>
<dbReference type="OrthoDB" id="3264182at2759"/>
<name>A0A8H5FZX2_9AGAR</name>
<evidence type="ECO:0000313" key="2">
    <source>
        <dbReference type="Proteomes" id="UP000518752"/>
    </source>
</evidence>
<dbReference type="AlphaFoldDB" id="A0A8H5FZX2"/>
<dbReference type="PANTHER" id="PTHR48472">
    <property type="entry name" value="TC1-LIKE TRANSPOSASE DDE DOMAIN-CONTAINING PROTEIN"/>
    <property type="match status" value="1"/>
</dbReference>
<reference evidence="1 2" key="1">
    <citation type="journal article" date="2020" name="ISME J.">
        <title>Uncovering the hidden diversity of litter-decomposition mechanisms in mushroom-forming fungi.</title>
        <authorList>
            <person name="Floudas D."/>
            <person name="Bentzer J."/>
            <person name="Ahren D."/>
            <person name="Johansson T."/>
            <person name="Persson P."/>
            <person name="Tunlid A."/>
        </authorList>
    </citation>
    <scope>NUCLEOTIDE SEQUENCE [LARGE SCALE GENOMIC DNA]</scope>
    <source>
        <strain evidence="1 2">CBS 406.79</strain>
    </source>
</reference>
<proteinExistence type="predicted"/>